<dbReference type="AlphaFoldDB" id="A0A6M3JT02"/>
<dbReference type="EMBL" id="MT141952">
    <property type="protein sequence ID" value="QJA72458.1"/>
    <property type="molecule type" value="Genomic_DNA"/>
</dbReference>
<reference evidence="1" key="1">
    <citation type="submission" date="2020-03" db="EMBL/GenBank/DDBJ databases">
        <title>The deep terrestrial virosphere.</title>
        <authorList>
            <person name="Holmfeldt K."/>
            <person name="Nilsson E."/>
            <person name="Simone D."/>
            <person name="Lopez-Fernandez M."/>
            <person name="Wu X."/>
            <person name="de Brujin I."/>
            <person name="Lundin D."/>
            <person name="Andersson A."/>
            <person name="Bertilsson S."/>
            <person name="Dopson M."/>
        </authorList>
    </citation>
    <scope>NUCLEOTIDE SEQUENCE</scope>
    <source>
        <strain evidence="1">MM415A02756</strain>
    </source>
</reference>
<gene>
    <name evidence="1" type="ORF">MM415A02756_0009</name>
</gene>
<dbReference type="Gene3D" id="3.90.190.10">
    <property type="entry name" value="Protein tyrosine phosphatase superfamily"/>
    <property type="match status" value="1"/>
</dbReference>
<organism evidence="1">
    <name type="scientific">viral metagenome</name>
    <dbReference type="NCBI Taxonomy" id="1070528"/>
    <lineage>
        <taxon>unclassified sequences</taxon>
        <taxon>metagenomes</taxon>
        <taxon>organismal metagenomes</taxon>
    </lineage>
</organism>
<dbReference type="InterPro" id="IPR029021">
    <property type="entry name" value="Prot-tyrosine_phosphatase-like"/>
</dbReference>
<accession>A0A6M3JT02</accession>
<proteinExistence type="predicted"/>
<protein>
    <submittedName>
        <fullName evidence="1">Putative dual specificity phosphatase catalytic domain</fullName>
    </submittedName>
</protein>
<name>A0A6M3JT02_9ZZZZ</name>
<evidence type="ECO:0000313" key="1">
    <source>
        <dbReference type="EMBL" id="QJA72458.1"/>
    </source>
</evidence>
<sequence>MLHRRFRRRMKEVDKNLFVGDIGNCFYYDKPGWAVVHTCKHPCHQEAVGYTGSLSNSHPNYLSMEKENHLFLNMADMVKMPLDKFIRPILLTALDFIDKKIADHKVLIHCNKGQSRAPIIALLFLAKRRKAISNKSYEEARKGFIKLYSNYQPGQGLENYLIKYWEGTR</sequence>
<dbReference type="SUPFAM" id="SSF52799">
    <property type="entry name" value="(Phosphotyrosine protein) phosphatases II"/>
    <property type="match status" value="1"/>
</dbReference>